<organism evidence="1 2">
    <name type="scientific">Mucispirillum schaedleri ASF457</name>
    <dbReference type="NCBI Taxonomy" id="1379858"/>
    <lineage>
        <taxon>Bacteria</taxon>
        <taxon>Pseudomonadati</taxon>
        <taxon>Deferribacterota</taxon>
        <taxon>Deferribacteres</taxon>
        <taxon>Deferribacterales</taxon>
        <taxon>Mucispirillaceae</taxon>
        <taxon>Mucispirillum</taxon>
    </lineage>
</organism>
<protein>
    <submittedName>
        <fullName evidence="1">Uncharacterized protein</fullName>
    </submittedName>
</protein>
<keyword evidence="2" id="KW-1185">Reference proteome</keyword>
<dbReference type="RefSeq" id="WP_023275492.1">
    <property type="nucleotide sequence ID" value="NZ_CP097562.1"/>
</dbReference>
<dbReference type="AlphaFoldDB" id="V2QBX3"/>
<dbReference type="OrthoDB" id="5657095at2"/>
<gene>
    <name evidence="1" type="ORF">N508_001202</name>
</gene>
<dbReference type="eggNOG" id="COG0666">
    <property type="taxonomic scope" value="Bacteria"/>
</dbReference>
<dbReference type="InterPro" id="IPR002110">
    <property type="entry name" value="Ankyrin_rpt"/>
</dbReference>
<proteinExistence type="predicted"/>
<dbReference type="Pfam" id="PF13857">
    <property type="entry name" value="Ank_5"/>
    <property type="match status" value="1"/>
</dbReference>
<dbReference type="SUPFAM" id="SSF48403">
    <property type="entry name" value="Ankyrin repeat"/>
    <property type="match status" value="1"/>
</dbReference>
<dbReference type="KEGG" id="msch:N508_001202"/>
<evidence type="ECO:0000313" key="1">
    <source>
        <dbReference type="EMBL" id="USF24123.1"/>
    </source>
</evidence>
<dbReference type="PANTHER" id="PTHR24183:SF1">
    <property type="entry name" value="FIBRONECTIN TYPE 3 AND ANKYRIN REPEAT DOMAINS PROTEIN 1"/>
    <property type="match status" value="1"/>
</dbReference>
<dbReference type="SMART" id="SM00248">
    <property type="entry name" value="ANK"/>
    <property type="match status" value="4"/>
</dbReference>
<reference evidence="1" key="3">
    <citation type="submission" date="2022-06" db="EMBL/GenBank/DDBJ databases">
        <title>Resources to Facilitate Use of the Altered Schaedler Flora (ASF) Mouse Model to Study Microbiome Function.</title>
        <authorList>
            <person name="Proctor A."/>
            <person name="Parvinroo S."/>
            <person name="Richie T."/>
            <person name="Jia X."/>
            <person name="Lee S.T.M."/>
            <person name="Karp P.D."/>
            <person name="Paley S."/>
            <person name="Kostic A.D."/>
            <person name="Pierre J.F."/>
            <person name="Wannemuehler M.J."/>
            <person name="Phillips G.J."/>
        </authorList>
    </citation>
    <scope>NUCLEOTIDE SEQUENCE</scope>
    <source>
        <strain evidence="1">ASF457</strain>
    </source>
</reference>
<dbReference type="InterPro" id="IPR036770">
    <property type="entry name" value="Ankyrin_rpt-contain_sf"/>
</dbReference>
<dbReference type="PANTHER" id="PTHR24183">
    <property type="entry name" value="FIBRONECTIN TYPE 3 AND ANKYRIN REPEAT DOMAINS PROTEIN 1"/>
    <property type="match status" value="1"/>
</dbReference>
<reference evidence="1" key="2">
    <citation type="submission" date="2022-05" db="EMBL/GenBank/DDBJ databases">
        <authorList>
            <person name="Proctor A.L."/>
            <person name="Phillips G.J."/>
            <person name="Wannemuehler M.J."/>
        </authorList>
    </citation>
    <scope>NUCLEOTIDE SEQUENCE</scope>
    <source>
        <strain evidence="1">ASF457</strain>
    </source>
</reference>
<name>V2QBX3_9BACT</name>
<dbReference type="EMBL" id="CP097562">
    <property type="protein sequence ID" value="USF24123.1"/>
    <property type="molecule type" value="Genomic_DNA"/>
</dbReference>
<dbReference type="Gene3D" id="1.25.40.20">
    <property type="entry name" value="Ankyrin repeat-containing domain"/>
    <property type="match status" value="2"/>
</dbReference>
<reference evidence="1" key="1">
    <citation type="journal article" date="2014" name="Genome Announc.">
        <title>Draft genome sequences of the altered schaedler flora, a defined bacterial community from gnotobiotic mice.</title>
        <authorList>
            <person name="Wannemuehler M.J."/>
            <person name="Overstreet A.M."/>
            <person name="Ward D.V."/>
            <person name="Phillips G.J."/>
        </authorList>
    </citation>
    <scope>NUCLEOTIDE SEQUENCE</scope>
    <source>
        <strain evidence="1">ASF457</strain>
    </source>
</reference>
<evidence type="ECO:0000313" key="2">
    <source>
        <dbReference type="Proteomes" id="UP000017429"/>
    </source>
</evidence>
<dbReference type="Proteomes" id="UP000017429">
    <property type="component" value="Chromosome"/>
</dbReference>
<dbReference type="PROSITE" id="PS50297">
    <property type="entry name" value="ANK_REP_REGION"/>
    <property type="match status" value="1"/>
</dbReference>
<sequence length="203" mass="22310">MNQLETKLYDAVTENNTALLSELLKEQGVNINFKTQNGGTLLHYVKSPETVEILMNAGIDWTVQDNDGMTAFAKNFERVYIKSYELVLLAMLKKGVNINAPAYFDEAPVIKISNHAATLSANIEQLQFLEKNGADLNIKNSQGYTPLMLAVIKNNIDMVHALLNAGADTAITDSKGRTAKEIGLSLIDSGYFIPALKTIINDM</sequence>
<dbReference type="PROSITE" id="PS50088">
    <property type="entry name" value="ANK_REPEAT"/>
    <property type="match status" value="1"/>
</dbReference>
<accession>V2QBX3</accession>